<evidence type="ECO:0000256" key="3">
    <source>
        <dbReference type="SAM" id="MobiDB-lite"/>
    </source>
</evidence>
<dbReference type="PROSITE" id="PS50181">
    <property type="entry name" value="FBOX"/>
    <property type="match status" value="1"/>
</dbReference>
<evidence type="ECO:0000313" key="6">
    <source>
        <dbReference type="Proteomes" id="UP000824469"/>
    </source>
</evidence>
<dbReference type="EMBL" id="JAHRHJ020000003">
    <property type="protein sequence ID" value="KAH9321203.1"/>
    <property type="molecule type" value="Genomic_DNA"/>
</dbReference>
<dbReference type="SMART" id="SM00256">
    <property type="entry name" value="FBOX"/>
    <property type="match status" value="1"/>
</dbReference>
<dbReference type="OMA" id="FHCASDG"/>
<dbReference type="GO" id="GO:0005737">
    <property type="term" value="C:cytoplasm"/>
    <property type="evidence" value="ECO:0007669"/>
    <property type="project" value="TreeGrafter"/>
</dbReference>
<dbReference type="Pfam" id="PF12937">
    <property type="entry name" value="F-box-like"/>
    <property type="match status" value="1"/>
</dbReference>
<dbReference type="InterPro" id="IPR001810">
    <property type="entry name" value="F-box_dom"/>
</dbReference>
<comment type="pathway">
    <text evidence="1">Protein modification; protein ubiquitination.</text>
</comment>
<gene>
    <name evidence="5" type="ORF">KI387_015842</name>
</gene>
<evidence type="ECO:0000256" key="2">
    <source>
        <dbReference type="ARBA" id="ARBA00022786"/>
    </source>
</evidence>
<name>A0AA38GGJ6_TAXCH</name>
<dbReference type="AlphaFoldDB" id="A0AA38GGJ6"/>
<accession>A0AA38GGJ6</accession>
<dbReference type="Gene3D" id="1.20.1280.50">
    <property type="match status" value="1"/>
</dbReference>
<protein>
    <recommendedName>
        <fullName evidence="4">F-box domain-containing protein</fullName>
    </recommendedName>
</protein>
<evidence type="ECO:0000313" key="5">
    <source>
        <dbReference type="EMBL" id="KAH9321203.1"/>
    </source>
</evidence>
<evidence type="ECO:0000256" key="1">
    <source>
        <dbReference type="ARBA" id="ARBA00004906"/>
    </source>
</evidence>
<dbReference type="PANTHER" id="PTHR46550">
    <property type="entry name" value="F-BOX ONLY PROTEIN 3"/>
    <property type="match status" value="1"/>
</dbReference>
<feature type="region of interest" description="Disordered" evidence="3">
    <location>
        <begin position="1"/>
        <end position="27"/>
    </location>
</feature>
<reference evidence="5 6" key="1">
    <citation type="journal article" date="2021" name="Nat. Plants">
        <title>The Taxus genome provides insights into paclitaxel biosynthesis.</title>
        <authorList>
            <person name="Xiong X."/>
            <person name="Gou J."/>
            <person name="Liao Q."/>
            <person name="Li Y."/>
            <person name="Zhou Q."/>
            <person name="Bi G."/>
            <person name="Li C."/>
            <person name="Du R."/>
            <person name="Wang X."/>
            <person name="Sun T."/>
            <person name="Guo L."/>
            <person name="Liang H."/>
            <person name="Lu P."/>
            <person name="Wu Y."/>
            <person name="Zhang Z."/>
            <person name="Ro D.K."/>
            <person name="Shang Y."/>
            <person name="Huang S."/>
            <person name="Yan J."/>
        </authorList>
    </citation>
    <scope>NUCLEOTIDE SEQUENCE [LARGE SCALE GENOMIC DNA]</scope>
    <source>
        <strain evidence="5">Ta-2019</strain>
    </source>
</reference>
<keyword evidence="2" id="KW-0833">Ubl conjugation pathway</keyword>
<dbReference type="InterPro" id="IPR036047">
    <property type="entry name" value="F-box-like_dom_sf"/>
</dbReference>
<feature type="domain" description="F-box" evidence="4">
    <location>
        <begin position="124"/>
        <end position="170"/>
    </location>
</feature>
<dbReference type="Proteomes" id="UP000824469">
    <property type="component" value="Unassembled WGS sequence"/>
</dbReference>
<organism evidence="5 6">
    <name type="scientific">Taxus chinensis</name>
    <name type="common">Chinese yew</name>
    <name type="synonym">Taxus wallichiana var. chinensis</name>
    <dbReference type="NCBI Taxonomy" id="29808"/>
    <lineage>
        <taxon>Eukaryota</taxon>
        <taxon>Viridiplantae</taxon>
        <taxon>Streptophyta</taxon>
        <taxon>Embryophyta</taxon>
        <taxon>Tracheophyta</taxon>
        <taxon>Spermatophyta</taxon>
        <taxon>Pinopsida</taxon>
        <taxon>Pinidae</taxon>
        <taxon>Conifers II</taxon>
        <taxon>Cupressales</taxon>
        <taxon>Taxaceae</taxon>
        <taxon>Taxus</taxon>
    </lineage>
</organism>
<dbReference type="InterPro" id="IPR052121">
    <property type="entry name" value="F-box_SCF_Substrate_Recog"/>
</dbReference>
<feature type="compositionally biased region" description="Acidic residues" evidence="3">
    <location>
        <begin position="1"/>
        <end position="19"/>
    </location>
</feature>
<dbReference type="SUPFAM" id="SSF81383">
    <property type="entry name" value="F-box domain"/>
    <property type="match status" value="1"/>
</dbReference>
<keyword evidence="6" id="KW-1185">Reference proteome</keyword>
<comment type="caution">
    <text evidence="5">The sequence shown here is derived from an EMBL/GenBank/DDBJ whole genome shotgun (WGS) entry which is preliminary data.</text>
</comment>
<proteinExistence type="predicted"/>
<sequence length="170" mass="19071">MAEIEDILSSEEEKEEEETLLSSCGDDADDEDDLLAQFLESEVLAVDSDQEDMTLRPSKRLCVEEDTKNSPEITFGEDCFHCASDGNHLHKESGIITKLRPNSKNRIEVRGGSQAPKAQPTIENGFFSNIPVELFQKILKFLSSEDLVTCALVCRFLNSVASDESLWRRL</sequence>
<evidence type="ECO:0000259" key="4">
    <source>
        <dbReference type="PROSITE" id="PS50181"/>
    </source>
</evidence>
<dbReference type="PANTHER" id="PTHR46550:SF1">
    <property type="entry name" value="F-BOX PROTEIN 3"/>
    <property type="match status" value="1"/>
</dbReference>
<feature type="non-terminal residue" evidence="5">
    <location>
        <position position="1"/>
    </location>
</feature>